<dbReference type="GO" id="GO:0003700">
    <property type="term" value="F:DNA-binding transcription factor activity"/>
    <property type="evidence" value="ECO:0007669"/>
    <property type="project" value="InterPro"/>
</dbReference>
<dbReference type="PROSITE" id="PS01124">
    <property type="entry name" value="HTH_ARAC_FAMILY_2"/>
    <property type="match status" value="1"/>
</dbReference>
<dbReference type="SUPFAM" id="SSF46689">
    <property type="entry name" value="Homeodomain-like"/>
    <property type="match status" value="2"/>
</dbReference>
<gene>
    <name evidence="4" type="ORF">SAMN04488055_2305</name>
</gene>
<dbReference type="PANTHER" id="PTHR43130">
    <property type="entry name" value="ARAC-FAMILY TRANSCRIPTIONAL REGULATOR"/>
    <property type="match status" value="1"/>
</dbReference>
<dbReference type="CDD" id="cd03138">
    <property type="entry name" value="GATase1_AraC_2"/>
    <property type="match status" value="1"/>
</dbReference>
<dbReference type="InterPro" id="IPR029062">
    <property type="entry name" value="Class_I_gatase-like"/>
</dbReference>
<organism evidence="4 5">
    <name type="scientific">Chitinophaga niabensis</name>
    <dbReference type="NCBI Taxonomy" id="536979"/>
    <lineage>
        <taxon>Bacteria</taxon>
        <taxon>Pseudomonadati</taxon>
        <taxon>Bacteroidota</taxon>
        <taxon>Chitinophagia</taxon>
        <taxon>Chitinophagales</taxon>
        <taxon>Chitinophagaceae</taxon>
        <taxon>Chitinophaga</taxon>
    </lineage>
</organism>
<name>A0A1N6FMM2_9BACT</name>
<accession>A0A1N6FMM2</accession>
<evidence type="ECO:0000259" key="3">
    <source>
        <dbReference type="PROSITE" id="PS01124"/>
    </source>
</evidence>
<dbReference type="InterPro" id="IPR052158">
    <property type="entry name" value="INH-QAR"/>
</dbReference>
<evidence type="ECO:0000313" key="4">
    <source>
        <dbReference type="EMBL" id="SIN96521.1"/>
    </source>
</evidence>
<dbReference type="STRING" id="536979.SAMN04488055_2305"/>
<dbReference type="InterPro" id="IPR002818">
    <property type="entry name" value="DJ-1/PfpI"/>
</dbReference>
<dbReference type="GO" id="GO:0043565">
    <property type="term" value="F:sequence-specific DNA binding"/>
    <property type="evidence" value="ECO:0007669"/>
    <property type="project" value="InterPro"/>
</dbReference>
<evidence type="ECO:0000256" key="2">
    <source>
        <dbReference type="ARBA" id="ARBA00023163"/>
    </source>
</evidence>
<keyword evidence="5" id="KW-1185">Reference proteome</keyword>
<dbReference type="SMART" id="SM00342">
    <property type="entry name" value="HTH_ARAC"/>
    <property type="match status" value="1"/>
</dbReference>
<dbReference type="RefSeq" id="WP_074239364.1">
    <property type="nucleotide sequence ID" value="NZ_FSRA01000001.1"/>
</dbReference>
<keyword evidence="4" id="KW-0238">DNA-binding</keyword>
<dbReference type="EMBL" id="FSRA01000001">
    <property type="protein sequence ID" value="SIN96521.1"/>
    <property type="molecule type" value="Genomic_DNA"/>
</dbReference>
<dbReference type="Pfam" id="PF12833">
    <property type="entry name" value="HTH_18"/>
    <property type="match status" value="1"/>
</dbReference>
<proteinExistence type="predicted"/>
<evidence type="ECO:0000313" key="5">
    <source>
        <dbReference type="Proteomes" id="UP000185003"/>
    </source>
</evidence>
<keyword evidence="2" id="KW-0804">Transcription</keyword>
<dbReference type="InterPro" id="IPR018060">
    <property type="entry name" value="HTH_AraC"/>
</dbReference>
<dbReference type="SUPFAM" id="SSF52317">
    <property type="entry name" value="Class I glutamine amidotransferase-like"/>
    <property type="match status" value="1"/>
</dbReference>
<dbReference type="InterPro" id="IPR009057">
    <property type="entry name" value="Homeodomain-like_sf"/>
</dbReference>
<dbReference type="OrthoDB" id="9803764at2"/>
<keyword evidence="1" id="KW-0805">Transcription regulation</keyword>
<dbReference type="Pfam" id="PF01965">
    <property type="entry name" value="DJ-1_PfpI"/>
    <property type="match status" value="1"/>
</dbReference>
<evidence type="ECO:0000256" key="1">
    <source>
        <dbReference type="ARBA" id="ARBA00023015"/>
    </source>
</evidence>
<reference evidence="4 5" key="1">
    <citation type="submission" date="2016-11" db="EMBL/GenBank/DDBJ databases">
        <authorList>
            <person name="Jaros S."/>
            <person name="Januszkiewicz K."/>
            <person name="Wedrychowicz H."/>
        </authorList>
    </citation>
    <scope>NUCLEOTIDE SEQUENCE [LARGE SCALE GENOMIC DNA]</scope>
    <source>
        <strain evidence="4 5">DSM 24787</strain>
    </source>
</reference>
<protein>
    <submittedName>
        <fullName evidence="4">Transcriptional regulator GlxA family, contains an amidase domain and an AraC-type DNA-binding HTH domain</fullName>
    </submittedName>
</protein>
<dbReference type="Gene3D" id="1.10.10.60">
    <property type="entry name" value="Homeodomain-like"/>
    <property type="match status" value="2"/>
</dbReference>
<dbReference type="Gene3D" id="3.40.50.880">
    <property type="match status" value="1"/>
</dbReference>
<dbReference type="PANTHER" id="PTHR43130:SF11">
    <property type="entry name" value="TRANSCRIPTIONAL REGULATORY PROTEIN"/>
    <property type="match status" value="1"/>
</dbReference>
<feature type="domain" description="HTH araC/xylS-type" evidence="3">
    <location>
        <begin position="218"/>
        <end position="316"/>
    </location>
</feature>
<sequence length="327" mass="36997">MRTLTILVPEGQDNLTSVVGAYKFFTKANAYFKKEVFHIQLAGVTKEVDLYDGLFAIRPQTHIRDIEKTDLIIIPALAHNNIPNVLARNAEAISWIKQQRKQGAEIASICTGAFLLASTGLLKGRVCSTHWNAAGKFAELFPDVDLQTDKIITDEQGIYTNGGAFSFMNLLLYLIEKYYDRATAVFCAKVFQVDIDRSSQSPFTIFNGQKDHADEEIRKAQNYLESNLSDKISMDELASSLAISRRNFDRRFIKATGNTPIEYQQRVKIELAKKSLESGRKTINEVMYEVGYADTKAFRDLFKKITGLAPIDYRNKYNKDAAVNENY</sequence>
<dbReference type="Proteomes" id="UP000185003">
    <property type="component" value="Unassembled WGS sequence"/>
</dbReference>
<dbReference type="AlphaFoldDB" id="A0A1N6FMM2"/>